<evidence type="ECO:0000313" key="3">
    <source>
        <dbReference type="Proteomes" id="UP000636458"/>
    </source>
</evidence>
<name>A0A934W3N0_9MICO</name>
<sequence>MTDPVRILAVADSDSYVKWGAALLAHAPAGWDRRMVVLASPVLPSSDQLTAALATASRTIGRPAVIDLAALAVRVAKSNPDVVLLSVRGPLVKVVVRAILGACPNRPVIVTGLPGISIPATRMAIAHRAQADLFVVHSRREITEFSALAERMHIDQRFGLASLPFMPTPAGPRSDSGDIIFAAQAKVPASKSERLSLLGWLAESARRHPSRRVVVKVRAVHGEQQTHAETHDYADLIGELDPPAPDNLVVEGGAMGAHLAAAGGLVTVSSTASIEAIALGCPVLILDDFGIRHSLINTVFEGSGLFGGSDDLVSARFHQPHAAWLEQNYFHGAAADDWVAQVRELLEQRATVGLPTPVLPRGETGGKLRRAWDRKRALGRFDRSWSGTVALAVGMPALVLLRSTRRLRKALRRGPEPVVLPEDTRVGA</sequence>
<evidence type="ECO:0000313" key="2">
    <source>
        <dbReference type="EMBL" id="MBK4347404.1"/>
    </source>
</evidence>
<protein>
    <submittedName>
        <fullName evidence="2">Uncharacterized protein</fullName>
    </submittedName>
</protein>
<dbReference type="AlphaFoldDB" id="A0A934W3N0"/>
<accession>A0A934W3N0</accession>
<dbReference type="Proteomes" id="UP000636458">
    <property type="component" value="Unassembled WGS sequence"/>
</dbReference>
<keyword evidence="3" id="KW-1185">Reference proteome</keyword>
<dbReference type="RefSeq" id="WP_200555756.1">
    <property type="nucleotide sequence ID" value="NZ_JAEPES010000002.1"/>
</dbReference>
<gene>
    <name evidence="2" type="ORF">IV501_07145</name>
</gene>
<keyword evidence="1" id="KW-0472">Membrane</keyword>
<evidence type="ECO:0000256" key="1">
    <source>
        <dbReference type="SAM" id="Phobius"/>
    </source>
</evidence>
<dbReference type="SUPFAM" id="SSF53756">
    <property type="entry name" value="UDP-Glycosyltransferase/glycogen phosphorylase"/>
    <property type="match status" value="1"/>
</dbReference>
<comment type="caution">
    <text evidence="2">The sequence shown here is derived from an EMBL/GenBank/DDBJ whole genome shotgun (WGS) entry which is preliminary data.</text>
</comment>
<keyword evidence="1" id="KW-0812">Transmembrane</keyword>
<dbReference type="EMBL" id="JAEPES010000002">
    <property type="protein sequence ID" value="MBK4347404.1"/>
    <property type="molecule type" value="Genomic_DNA"/>
</dbReference>
<feature type="transmembrane region" description="Helical" evidence="1">
    <location>
        <begin position="384"/>
        <end position="403"/>
    </location>
</feature>
<dbReference type="Pfam" id="PF20471">
    <property type="entry name" value="DUF6716"/>
    <property type="match status" value="1"/>
</dbReference>
<reference evidence="2" key="1">
    <citation type="submission" date="2021-01" db="EMBL/GenBank/DDBJ databases">
        <title>Lacisediminihabitans sp. nov. strain G11-30, isolated from Antarctic Soil.</title>
        <authorList>
            <person name="Li J."/>
        </authorList>
    </citation>
    <scope>NUCLEOTIDE SEQUENCE</scope>
    <source>
        <strain evidence="2">G11-30</strain>
    </source>
</reference>
<dbReference type="InterPro" id="IPR046561">
    <property type="entry name" value="DUF6716"/>
</dbReference>
<proteinExistence type="predicted"/>
<organism evidence="2 3">
    <name type="scientific">Lacisediminihabitans changchengi</name>
    <dbReference type="NCBI Taxonomy" id="2787634"/>
    <lineage>
        <taxon>Bacteria</taxon>
        <taxon>Bacillati</taxon>
        <taxon>Actinomycetota</taxon>
        <taxon>Actinomycetes</taxon>
        <taxon>Micrococcales</taxon>
        <taxon>Microbacteriaceae</taxon>
        <taxon>Lacisediminihabitans</taxon>
    </lineage>
</organism>
<keyword evidence="1" id="KW-1133">Transmembrane helix</keyword>